<dbReference type="SUPFAM" id="SSF141371">
    <property type="entry name" value="PilZ domain-like"/>
    <property type="match status" value="1"/>
</dbReference>
<dbReference type="EMBL" id="PDFK01000001">
    <property type="protein sequence ID" value="PKU52910.1"/>
    <property type="molecule type" value="Genomic_DNA"/>
</dbReference>
<evidence type="ECO:0000259" key="2">
    <source>
        <dbReference type="Pfam" id="PF12945"/>
    </source>
</evidence>
<evidence type="ECO:0000313" key="4">
    <source>
        <dbReference type="Proteomes" id="UP000234956"/>
    </source>
</evidence>
<proteinExistence type="predicted"/>
<name>A0A2I0V3M8_9BACI</name>
<feature type="domain" description="Type III secretion system flagellar brake protein YcgR PilZN" evidence="2">
    <location>
        <begin position="4"/>
        <end position="90"/>
    </location>
</feature>
<dbReference type="Gene3D" id="2.40.10.220">
    <property type="entry name" value="predicted glycosyltransferase like domains"/>
    <property type="match status" value="1"/>
</dbReference>
<dbReference type="Pfam" id="PF12945">
    <property type="entry name" value="PilZNR"/>
    <property type="match status" value="1"/>
</dbReference>
<protein>
    <submittedName>
        <fullName evidence="3">Glycosyltransferase</fullName>
    </submittedName>
</protein>
<sequence>MEIKIGTQLQLEPTYTERVEKFQCKVVEQQDNILYIDYPVNTATKKTAFLIDGSEFRATFRTEDKHSFAFKTEVIGRKAGNIPMIMLHCPKPEEFIKIQRREYVRVETPVDVAVQFKDHKYQLVSADISAGGLAIILKGTVAFKDDDEVKLTIALPFTNGEVKYVITEATVVRIFEKEGKRIATIQLTDTDDVDQQHIVRFCFERQLVNRRKELNPFNV</sequence>
<dbReference type="RefSeq" id="WP_058844239.1">
    <property type="nucleotide sequence ID" value="NZ_JAZBNI010000003.1"/>
</dbReference>
<comment type="caution">
    <text evidence="3">The sequence shown here is derived from an EMBL/GenBank/DDBJ whole genome shotgun (WGS) entry which is preliminary data.</text>
</comment>
<dbReference type="AlphaFoldDB" id="A0A2I0V3M8"/>
<gene>
    <name evidence="3" type="ORF">CRI88_00855</name>
</gene>
<organism evidence="3 4">
    <name type="scientific">Lysinibacillus fusiformis</name>
    <dbReference type="NCBI Taxonomy" id="28031"/>
    <lineage>
        <taxon>Bacteria</taxon>
        <taxon>Bacillati</taxon>
        <taxon>Bacillota</taxon>
        <taxon>Bacilli</taxon>
        <taxon>Bacillales</taxon>
        <taxon>Bacillaceae</taxon>
        <taxon>Lysinibacillus</taxon>
    </lineage>
</organism>
<dbReference type="Proteomes" id="UP000234956">
    <property type="component" value="Unassembled WGS sequence"/>
</dbReference>
<dbReference type="InterPro" id="IPR009926">
    <property type="entry name" value="T3SS_YcgR_PilZN"/>
</dbReference>
<evidence type="ECO:0000313" key="3">
    <source>
        <dbReference type="EMBL" id="PKU52910.1"/>
    </source>
</evidence>
<dbReference type="Pfam" id="PF07238">
    <property type="entry name" value="PilZ"/>
    <property type="match status" value="1"/>
</dbReference>
<keyword evidence="3" id="KW-0808">Transferase</keyword>
<dbReference type="GO" id="GO:0035438">
    <property type="term" value="F:cyclic-di-GMP binding"/>
    <property type="evidence" value="ECO:0007669"/>
    <property type="project" value="InterPro"/>
</dbReference>
<evidence type="ECO:0000259" key="1">
    <source>
        <dbReference type="Pfam" id="PF07238"/>
    </source>
</evidence>
<accession>A0A2I0V3M8</accession>
<reference evidence="3 4" key="1">
    <citation type="submission" date="2017-10" db="EMBL/GenBank/DDBJ databases">
        <title>Draft genome of Lysinibacillus fusiformis strain Juneja, a laboratory-derived pathogen of Drosophila melanogaster.</title>
        <authorList>
            <person name="Smith B.R."/>
            <person name="Unckless R.L."/>
        </authorList>
    </citation>
    <scope>NUCLEOTIDE SEQUENCE [LARGE SCALE GENOMIC DNA]</scope>
    <source>
        <strain evidence="3 4">Juneja</strain>
    </source>
</reference>
<feature type="domain" description="PilZ" evidence="1">
    <location>
        <begin position="99"/>
        <end position="204"/>
    </location>
</feature>
<dbReference type="GO" id="GO:0016740">
    <property type="term" value="F:transferase activity"/>
    <property type="evidence" value="ECO:0007669"/>
    <property type="project" value="UniProtKB-KW"/>
</dbReference>
<dbReference type="InterPro" id="IPR009875">
    <property type="entry name" value="PilZ_domain"/>
</dbReference>